<reference evidence="2" key="1">
    <citation type="submission" date="2017-05" db="EMBL/GenBank/DDBJ databases">
        <authorList>
            <person name="Rodrigo-Torres L."/>
            <person name="Arahal R. D."/>
            <person name="Lucena T."/>
        </authorList>
    </citation>
    <scope>NUCLEOTIDE SEQUENCE [LARGE SCALE GENOMIC DNA]</scope>
    <source>
        <strain evidence="2">CECT 8868</strain>
    </source>
</reference>
<gene>
    <name evidence="1" type="ORF">OCA8868_01524</name>
</gene>
<organism evidence="1 2">
    <name type="scientific">Octadecabacter ascidiaceicola</name>
    <dbReference type="NCBI Taxonomy" id="1655543"/>
    <lineage>
        <taxon>Bacteria</taxon>
        <taxon>Pseudomonadati</taxon>
        <taxon>Pseudomonadota</taxon>
        <taxon>Alphaproteobacteria</taxon>
        <taxon>Rhodobacterales</taxon>
        <taxon>Roseobacteraceae</taxon>
        <taxon>Octadecabacter</taxon>
    </lineage>
</organism>
<dbReference type="AlphaFoldDB" id="A0A238K6U0"/>
<proteinExistence type="predicted"/>
<dbReference type="RefSeq" id="WP_093995935.1">
    <property type="nucleotide sequence ID" value="NZ_FXYD01000002.1"/>
</dbReference>
<dbReference type="OrthoDB" id="7823601at2"/>
<dbReference type="EMBL" id="FXYD01000002">
    <property type="protein sequence ID" value="SMX37666.1"/>
    <property type="molecule type" value="Genomic_DNA"/>
</dbReference>
<evidence type="ECO:0000313" key="2">
    <source>
        <dbReference type="Proteomes" id="UP000203464"/>
    </source>
</evidence>
<evidence type="ECO:0000313" key="1">
    <source>
        <dbReference type="EMBL" id="SMX37666.1"/>
    </source>
</evidence>
<protein>
    <submittedName>
        <fullName evidence="1">Uncharacterized protein</fullName>
    </submittedName>
</protein>
<sequence length="376" mass="40840">MIRLAFILVTLLGGLIAFGAFHLVRGNQADVPQITTFPASPAEEATQTAPTPPAPPVVERLYYLREIDFDQGEITVLYFGAGPEGSTLVIRDQDPLKAARTEAYVNTSATGGEAVDSFVMDMMGAPPDETIVQIYRRDSLIAAVTCVNTACGRRAQNPDINHAGLTDHATPYQVINDQFDDHATYLETIHAVSESPDFMLLDQRPQSDFPAERRVPNLKLALPTVVHPTVTAFDAATHEALLRAAIDPLLPDGAEVENITITDLGHAVLADKDNNQPVTAGGAPIPFPDAQYFGVQAQINGTAALTEATLDQITAATTRSFDLDAPFAEFVTARLQTTCVDCYFLKVDGTFVTQARAITWRNEVYDLSYYDLREAP</sequence>
<dbReference type="Proteomes" id="UP000203464">
    <property type="component" value="Unassembled WGS sequence"/>
</dbReference>
<accession>A0A238K6U0</accession>
<keyword evidence="2" id="KW-1185">Reference proteome</keyword>
<name>A0A238K6U0_9RHOB</name>